<dbReference type="CDD" id="cd00121">
    <property type="entry name" value="MATH"/>
    <property type="match status" value="1"/>
</dbReference>
<dbReference type="InterPro" id="IPR002083">
    <property type="entry name" value="MATH/TRAF_dom"/>
</dbReference>
<feature type="compositionally biased region" description="Basic and acidic residues" evidence="1">
    <location>
        <begin position="1008"/>
        <end position="1018"/>
    </location>
</feature>
<dbReference type="InterPro" id="IPR001394">
    <property type="entry name" value="Peptidase_C19_UCH"/>
</dbReference>
<evidence type="ECO:0000256" key="1">
    <source>
        <dbReference type="SAM" id="MobiDB-lite"/>
    </source>
</evidence>
<dbReference type="PROSITE" id="PS00972">
    <property type="entry name" value="USP_1"/>
    <property type="match status" value="1"/>
</dbReference>
<feature type="compositionally biased region" description="Basic and acidic residues" evidence="1">
    <location>
        <begin position="1038"/>
        <end position="1048"/>
    </location>
</feature>
<dbReference type="STRING" id="1890364.A0A2P6MXH5"/>
<dbReference type="InterPro" id="IPR008974">
    <property type="entry name" value="TRAF-like"/>
</dbReference>
<dbReference type="PROSITE" id="PS50235">
    <property type="entry name" value="USP_3"/>
    <property type="match status" value="1"/>
</dbReference>
<evidence type="ECO:0000259" key="2">
    <source>
        <dbReference type="PROSITE" id="PS50144"/>
    </source>
</evidence>
<evidence type="ECO:0000259" key="3">
    <source>
        <dbReference type="PROSITE" id="PS50235"/>
    </source>
</evidence>
<feature type="domain" description="USP" evidence="3">
    <location>
        <begin position="469"/>
        <end position="769"/>
    </location>
</feature>
<gene>
    <name evidence="4" type="ORF">PROFUN_15259</name>
</gene>
<dbReference type="PROSITE" id="PS50144">
    <property type="entry name" value="MATH"/>
    <property type="match status" value="1"/>
</dbReference>
<dbReference type="GO" id="GO:0004843">
    <property type="term" value="F:cysteine-type deubiquitinase activity"/>
    <property type="evidence" value="ECO:0007669"/>
    <property type="project" value="InterPro"/>
</dbReference>
<proteinExistence type="predicted"/>
<dbReference type="Gene3D" id="3.90.70.10">
    <property type="entry name" value="Cysteine proteinases"/>
    <property type="match status" value="1"/>
</dbReference>
<dbReference type="InterPro" id="IPR050164">
    <property type="entry name" value="Peptidase_C19"/>
</dbReference>
<protein>
    <submittedName>
        <fullName evidence="4">Ubiquitin carboxyl-terminal hydrolase</fullName>
    </submittedName>
</protein>
<dbReference type="GO" id="GO:0005634">
    <property type="term" value="C:nucleus"/>
    <property type="evidence" value="ECO:0007669"/>
    <property type="project" value="TreeGrafter"/>
</dbReference>
<dbReference type="EMBL" id="MDYQ01000329">
    <property type="protein sequence ID" value="PRP76405.1"/>
    <property type="molecule type" value="Genomic_DNA"/>
</dbReference>
<dbReference type="GO" id="GO:0005829">
    <property type="term" value="C:cytosol"/>
    <property type="evidence" value="ECO:0007669"/>
    <property type="project" value="TreeGrafter"/>
</dbReference>
<feature type="domain" description="MATH" evidence="2">
    <location>
        <begin position="299"/>
        <end position="444"/>
    </location>
</feature>
<name>A0A2P6MXH5_9EUKA</name>
<sequence>MSDSSHDTTFVSTPPVRLQLYAWSLWTMMANTNVSVRLTSSIRFNLSNEVFKSYWLIMDIRWIVRNKSLSTYCLPNFVQRLKSSRYEAVYPRVRIVQSVALSRRVPLVGFPPDSNRERKGQTLKQEAGLYHSAIGAPDMHSQNSMQDPNIFNFGAKFDRVKRNQFRDKRIFIAQKDTPHTRRLKNPTNSSELQSSMMGDVNGSRLMWCSISATAFLDPHRNLSSNGCNIVSMVVLSETGLYVEVDRLEKMVAARATTKRRELGRLCSTRLMIQYAWDALKNKQERSSMEEEPWGEGPSGEEHTWIIEDFRELVRRGDDLVISPEFTLANHRWQLLLYPSGSYVDQHVSIYIRALTPREDDMIIDTPPPETYFKVSLVNHIDVQQGIERGTMNTLDKMRLTRTEGEYRFSSEDDERGFGKMSYLEDMTEANGFLLRGSMHIKLNIRTISGDKQQTLDHRYRTSPKVNGFVGLVNQGATCYLNSLLQSLYMLSQFRRSVYQLPTTEEEDASQSIGLALQRIFYSLEHNDDHVSTRELTQSFGWTSQDLYIQHDIQEMNRILCDKLESKMKGTEAEGAIERLFTGKLINFIQCTEVDYTSKREEKFYDLSLSVKGLSSVEESLRDYTRVEIMDGDNKYDAQGFGLQTAKKGCYFHSLPPVLYLQLKRFEYDCEGDTMYKLNDRYTFGMELDMRPFMSDESEEMNVEYQLHGRVIVHGGNVFGGHYYIYLRPHEEETWYKFDDDRVSEASTEEAVEGNYGESQDGWKLWGSKERNTSKVYSALREMLQGLTREMIPTHINERFKEEKKRELLENQRRNEARLYIRIKVMRKEDVGGSCELNEGLPWGKMGEERVVKMKRGGNVKDMKEEMFRRTGIDVKRQRYWMTEWNGRMKPLDPLEEEEPLSHLSSSSLSFFLDDLDLSPTPRVPPPHLRLVFIKSFDRDLFSWASVGFIDVYTLEYHCKDCTMDMSQWILYKEKGMTQVTKKEYEAEVNDEIHHGTVLVAMRMEEKEKAAGRVAEMSREGTPSTTPGHSANNTPHLQRRPDRSIKIKD</sequence>
<keyword evidence="5" id="KW-1185">Reference proteome</keyword>
<dbReference type="SUPFAM" id="SSF49599">
    <property type="entry name" value="TRAF domain-like"/>
    <property type="match status" value="1"/>
</dbReference>
<feature type="region of interest" description="Disordered" evidence="1">
    <location>
        <begin position="1008"/>
        <end position="1048"/>
    </location>
</feature>
<evidence type="ECO:0000313" key="4">
    <source>
        <dbReference type="EMBL" id="PRP76405.1"/>
    </source>
</evidence>
<dbReference type="SUPFAM" id="SSF54001">
    <property type="entry name" value="Cysteine proteinases"/>
    <property type="match status" value="1"/>
</dbReference>
<dbReference type="PANTHER" id="PTHR24006:SF644">
    <property type="entry name" value="UBIQUITIN CARBOXYL-TERMINAL HYDROLASE 7"/>
    <property type="match status" value="1"/>
</dbReference>
<evidence type="ECO:0000313" key="5">
    <source>
        <dbReference type="Proteomes" id="UP000241769"/>
    </source>
</evidence>
<dbReference type="PANTHER" id="PTHR24006">
    <property type="entry name" value="UBIQUITIN CARBOXYL-TERMINAL HYDROLASE"/>
    <property type="match status" value="1"/>
</dbReference>
<comment type="caution">
    <text evidence="4">The sequence shown here is derived from an EMBL/GenBank/DDBJ whole genome shotgun (WGS) entry which is preliminary data.</text>
</comment>
<dbReference type="Gene3D" id="2.60.210.10">
    <property type="entry name" value="Apoptosis, Tumor Necrosis Factor Receptor Associated Protein 2, Chain A"/>
    <property type="match status" value="1"/>
</dbReference>
<dbReference type="GO" id="GO:0016579">
    <property type="term" value="P:protein deubiquitination"/>
    <property type="evidence" value="ECO:0007669"/>
    <property type="project" value="InterPro"/>
</dbReference>
<feature type="compositionally biased region" description="Polar residues" evidence="1">
    <location>
        <begin position="1020"/>
        <end position="1035"/>
    </location>
</feature>
<dbReference type="CDD" id="cd02659">
    <property type="entry name" value="peptidase_C19C"/>
    <property type="match status" value="1"/>
</dbReference>
<keyword evidence="4" id="KW-0378">Hydrolase</keyword>
<dbReference type="InterPro" id="IPR038765">
    <property type="entry name" value="Papain-like_cys_pep_sf"/>
</dbReference>
<dbReference type="InterPro" id="IPR018200">
    <property type="entry name" value="USP_CS"/>
</dbReference>
<organism evidence="4 5">
    <name type="scientific">Planoprotostelium fungivorum</name>
    <dbReference type="NCBI Taxonomy" id="1890364"/>
    <lineage>
        <taxon>Eukaryota</taxon>
        <taxon>Amoebozoa</taxon>
        <taxon>Evosea</taxon>
        <taxon>Variosea</taxon>
        <taxon>Cavosteliida</taxon>
        <taxon>Cavosteliaceae</taxon>
        <taxon>Planoprotostelium</taxon>
    </lineage>
</organism>
<dbReference type="Proteomes" id="UP000241769">
    <property type="component" value="Unassembled WGS sequence"/>
</dbReference>
<accession>A0A2P6MXH5</accession>
<dbReference type="InParanoid" id="A0A2P6MXH5"/>
<dbReference type="InterPro" id="IPR028889">
    <property type="entry name" value="USP"/>
</dbReference>
<dbReference type="GO" id="GO:0031647">
    <property type="term" value="P:regulation of protein stability"/>
    <property type="evidence" value="ECO:0007669"/>
    <property type="project" value="TreeGrafter"/>
</dbReference>
<dbReference type="Pfam" id="PF22486">
    <property type="entry name" value="MATH_2"/>
    <property type="match status" value="1"/>
</dbReference>
<dbReference type="OrthoDB" id="289038at2759"/>
<dbReference type="AlphaFoldDB" id="A0A2P6MXH5"/>
<reference evidence="4 5" key="1">
    <citation type="journal article" date="2018" name="Genome Biol. Evol.">
        <title>Multiple Roots of Fruiting Body Formation in Amoebozoa.</title>
        <authorList>
            <person name="Hillmann F."/>
            <person name="Forbes G."/>
            <person name="Novohradska S."/>
            <person name="Ferling I."/>
            <person name="Riege K."/>
            <person name="Groth M."/>
            <person name="Westermann M."/>
            <person name="Marz M."/>
            <person name="Spaller T."/>
            <person name="Winckler T."/>
            <person name="Schaap P."/>
            <person name="Glockner G."/>
        </authorList>
    </citation>
    <scope>NUCLEOTIDE SEQUENCE [LARGE SCALE GENOMIC DNA]</scope>
    <source>
        <strain evidence="4 5">Jena</strain>
    </source>
</reference>
<dbReference type="Pfam" id="PF00443">
    <property type="entry name" value="UCH"/>
    <property type="match status" value="1"/>
</dbReference>